<sequence length="357" mass="40086">MATLNDIAEACGVSKATVSRVLNQDPGFSVGEETREKILNTAAQMNYEMGKKRRYASVRQKLERENNGKLTPGLSRTMKIGILAYGFPRSNMDNGYYEVIINSVMGELKRLNPAMQMEFHYVHQAVYEQLTGLDALFIMGKFSADPENELVKAIPYKVIVDYPAPEQAFDSIQVDFKEVVYRAMNYLRQNTDGSVGFVGAEDHLTRLADGKQFPCKDTRLEFYERYCQETGLDASENVWITEWFGAEDGYQLTKKIIEEGHLPKGLLYASDELALGGYRALSEKGIQVGKDISVVSIDNLPYTSYLTPPLTTVALNMPLLGRTAAMALDSQIRGRDYPLTFFTPVELIKRESCVKKA</sequence>
<dbReference type="Gene3D" id="3.40.50.2300">
    <property type="match status" value="1"/>
</dbReference>
<evidence type="ECO:0000256" key="2">
    <source>
        <dbReference type="ARBA" id="ARBA00023125"/>
    </source>
</evidence>
<proteinExistence type="predicted"/>
<dbReference type="Gene3D" id="1.10.260.40">
    <property type="entry name" value="lambda repressor-like DNA-binding domains"/>
    <property type="match status" value="1"/>
</dbReference>
<dbReference type="SUPFAM" id="SSF53822">
    <property type="entry name" value="Periplasmic binding protein-like I"/>
    <property type="match status" value="1"/>
</dbReference>
<dbReference type="InterPro" id="IPR010982">
    <property type="entry name" value="Lambda_DNA-bd_dom_sf"/>
</dbReference>
<dbReference type="PRINTS" id="PR00036">
    <property type="entry name" value="HTHLACI"/>
</dbReference>
<dbReference type="PANTHER" id="PTHR30146:SF149">
    <property type="entry name" value="HTH-TYPE TRANSCRIPTIONAL REGULATOR EBGR"/>
    <property type="match status" value="1"/>
</dbReference>
<evidence type="ECO:0000256" key="1">
    <source>
        <dbReference type="ARBA" id="ARBA00023015"/>
    </source>
</evidence>
<dbReference type="GO" id="GO:0003700">
    <property type="term" value="F:DNA-binding transcription factor activity"/>
    <property type="evidence" value="ECO:0007669"/>
    <property type="project" value="TreeGrafter"/>
</dbReference>
<feature type="domain" description="HTH lacI-type" evidence="4">
    <location>
        <begin position="2"/>
        <end position="47"/>
    </location>
</feature>
<keyword evidence="6" id="KW-1185">Reference proteome</keyword>
<keyword evidence="2 5" id="KW-0238">DNA-binding</keyword>
<evidence type="ECO:0000259" key="4">
    <source>
        <dbReference type="PROSITE" id="PS50932"/>
    </source>
</evidence>
<dbReference type="RefSeq" id="WP_227614247.1">
    <property type="nucleotide sequence ID" value="NZ_JAJEPR010000003.1"/>
</dbReference>
<name>A0AAE3J526_9FIRM</name>
<dbReference type="Proteomes" id="UP001197875">
    <property type="component" value="Unassembled WGS sequence"/>
</dbReference>
<comment type="caution">
    <text evidence="5">The sequence shown here is derived from an EMBL/GenBank/DDBJ whole genome shotgun (WGS) entry which is preliminary data.</text>
</comment>
<reference evidence="5 6" key="1">
    <citation type="submission" date="2021-10" db="EMBL/GenBank/DDBJ databases">
        <title>Anaerobic single-cell dispensing facilitates the cultivation of human gut bacteria.</title>
        <authorList>
            <person name="Afrizal A."/>
        </authorList>
    </citation>
    <scope>NUCLEOTIDE SEQUENCE [LARGE SCALE GENOMIC DNA]</scope>
    <source>
        <strain evidence="5 6">CLA-AA-H277</strain>
    </source>
</reference>
<dbReference type="PROSITE" id="PS50932">
    <property type="entry name" value="HTH_LACI_2"/>
    <property type="match status" value="1"/>
</dbReference>
<dbReference type="InterPro" id="IPR046335">
    <property type="entry name" value="LacI/GalR-like_sensor"/>
</dbReference>
<dbReference type="GO" id="GO:0000976">
    <property type="term" value="F:transcription cis-regulatory region binding"/>
    <property type="evidence" value="ECO:0007669"/>
    <property type="project" value="TreeGrafter"/>
</dbReference>
<dbReference type="CDD" id="cd01392">
    <property type="entry name" value="HTH_LacI"/>
    <property type="match status" value="1"/>
</dbReference>
<evidence type="ECO:0000256" key="3">
    <source>
        <dbReference type="ARBA" id="ARBA00023163"/>
    </source>
</evidence>
<dbReference type="Pfam" id="PF00356">
    <property type="entry name" value="LacI"/>
    <property type="match status" value="1"/>
</dbReference>
<dbReference type="PANTHER" id="PTHR30146">
    <property type="entry name" value="LACI-RELATED TRANSCRIPTIONAL REPRESSOR"/>
    <property type="match status" value="1"/>
</dbReference>
<dbReference type="EMBL" id="JAJEPR010000003">
    <property type="protein sequence ID" value="MCC2188744.1"/>
    <property type="molecule type" value="Genomic_DNA"/>
</dbReference>
<keyword evidence="3" id="KW-0804">Transcription</keyword>
<evidence type="ECO:0000313" key="6">
    <source>
        <dbReference type="Proteomes" id="UP001197875"/>
    </source>
</evidence>
<evidence type="ECO:0000313" key="5">
    <source>
        <dbReference type="EMBL" id="MCC2188744.1"/>
    </source>
</evidence>
<dbReference type="AlphaFoldDB" id="A0AAE3J526"/>
<protein>
    <submittedName>
        <fullName evidence="5">LacI family DNA-binding transcriptional regulator</fullName>
    </submittedName>
</protein>
<dbReference type="CDD" id="cd01544">
    <property type="entry name" value="PBP1_GalR"/>
    <property type="match status" value="1"/>
</dbReference>
<accession>A0AAE3J526</accession>
<dbReference type="SUPFAM" id="SSF47413">
    <property type="entry name" value="lambda repressor-like DNA-binding domains"/>
    <property type="match status" value="1"/>
</dbReference>
<dbReference type="InterPro" id="IPR028082">
    <property type="entry name" value="Peripla_BP_I"/>
</dbReference>
<organism evidence="5 6">
    <name type="scientific">Fusicatenibacter faecihominis</name>
    <dbReference type="NCBI Taxonomy" id="2881276"/>
    <lineage>
        <taxon>Bacteria</taxon>
        <taxon>Bacillati</taxon>
        <taxon>Bacillota</taxon>
        <taxon>Clostridia</taxon>
        <taxon>Lachnospirales</taxon>
        <taxon>Lachnospiraceae</taxon>
        <taxon>Fusicatenibacter</taxon>
    </lineage>
</organism>
<gene>
    <name evidence="5" type="ORF">LKD71_02705</name>
</gene>
<dbReference type="InterPro" id="IPR000843">
    <property type="entry name" value="HTH_LacI"/>
</dbReference>
<keyword evidence="1" id="KW-0805">Transcription regulation</keyword>
<dbReference type="Pfam" id="PF13377">
    <property type="entry name" value="Peripla_BP_3"/>
    <property type="match status" value="1"/>
</dbReference>
<dbReference type="SMART" id="SM00354">
    <property type="entry name" value="HTH_LACI"/>
    <property type="match status" value="1"/>
</dbReference>